<reference evidence="1 2" key="1">
    <citation type="submission" date="2024-01" db="EMBL/GenBank/DDBJ databases">
        <title>A draft genome for the cacao thread blight pathogen Marasmiellus scandens.</title>
        <authorList>
            <person name="Baruah I.K."/>
            <person name="Leung J."/>
            <person name="Bukari Y."/>
            <person name="Amoako-Attah I."/>
            <person name="Meinhardt L.W."/>
            <person name="Bailey B.A."/>
            <person name="Cohen S.P."/>
        </authorList>
    </citation>
    <scope>NUCLEOTIDE SEQUENCE [LARGE SCALE GENOMIC DNA]</scope>
    <source>
        <strain evidence="1 2">GH-19</strain>
    </source>
</reference>
<name>A0ABR1IT57_9AGAR</name>
<keyword evidence="2" id="KW-1185">Reference proteome</keyword>
<comment type="caution">
    <text evidence="1">The sequence shown here is derived from an EMBL/GenBank/DDBJ whole genome shotgun (WGS) entry which is preliminary data.</text>
</comment>
<dbReference type="PANTHER" id="PTHR12835">
    <property type="entry name" value="BIOTIN PROTEIN LIGASE"/>
    <property type="match status" value="1"/>
</dbReference>
<dbReference type="EMBL" id="JBANRG010000069">
    <property type="protein sequence ID" value="KAK7440249.1"/>
    <property type="molecule type" value="Genomic_DNA"/>
</dbReference>
<protein>
    <submittedName>
        <fullName evidence="1">Biotin holocarboxylase synthetase</fullName>
    </submittedName>
</protein>
<organism evidence="1 2">
    <name type="scientific">Marasmiellus scandens</name>
    <dbReference type="NCBI Taxonomy" id="2682957"/>
    <lineage>
        <taxon>Eukaryota</taxon>
        <taxon>Fungi</taxon>
        <taxon>Dikarya</taxon>
        <taxon>Basidiomycota</taxon>
        <taxon>Agaricomycotina</taxon>
        <taxon>Agaricomycetes</taxon>
        <taxon>Agaricomycetidae</taxon>
        <taxon>Agaricales</taxon>
        <taxon>Marasmiineae</taxon>
        <taxon>Omphalotaceae</taxon>
        <taxon>Marasmiellus</taxon>
    </lineage>
</organism>
<evidence type="ECO:0000313" key="2">
    <source>
        <dbReference type="Proteomes" id="UP001498398"/>
    </source>
</evidence>
<accession>A0ABR1IT57</accession>
<dbReference type="Proteomes" id="UP001498398">
    <property type="component" value="Unassembled WGS sequence"/>
</dbReference>
<sequence>MEKTAAAIMCKFEKMWHTFVEGRGSFAPFIDLYLERWLHSDQLVLLTTFNPPKSVRICGITLDHGLLRTLPERAGWPSEDNSFIDLQPDGNSFDLMAGLIKTKS</sequence>
<gene>
    <name evidence="1" type="primary">BPL1_1</name>
    <name evidence="1" type="ORF">VKT23_017190</name>
</gene>
<dbReference type="PANTHER" id="PTHR12835:SF5">
    <property type="entry name" value="BIOTIN--PROTEIN LIGASE"/>
    <property type="match status" value="1"/>
</dbReference>
<proteinExistence type="predicted"/>
<evidence type="ECO:0000313" key="1">
    <source>
        <dbReference type="EMBL" id="KAK7440249.1"/>
    </source>
</evidence>